<dbReference type="Proteomes" id="UP000297391">
    <property type="component" value="Unassembled WGS sequence"/>
</dbReference>
<feature type="coiled-coil region" evidence="1">
    <location>
        <begin position="470"/>
        <end position="497"/>
    </location>
</feature>
<dbReference type="EMBL" id="QUZU01000048">
    <property type="protein sequence ID" value="TFY85167.1"/>
    <property type="molecule type" value="Genomic_DNA"/>
</dbReference>
<evidence type="ECO:0000313" key="4">
    <source>
        <dbReference type="EMBL" id="TFY85167.1"/>
    </source>
</evidence>
<keyword evidence="1" id="KW-0175">Coiled coil</keyword>
<proteinExistence type="predicted"/>
<evidence type="ECO:0000259" key="3">
    <source>
        <dbReference type="Pfam" id="PF20178"/>
    </source>
</evidence>
<dbReference type="InterPro" id="IPR046673">
    <property type="entry name" value="ToxA_N"/>
</dbReference>
<feature type="domain" description="Dermonecrotic toxin N-terminal" evidence="3">
    <location>
        <begin position="503"/>
        <end position="786"/>
    </location>
</feature>
<name>A0A4Z0AFK7_9PSED</name>
<organism evidence="4 5">
    <name type="scientific">Pseudomonas kairouanensis</name>
    <dbReference type="NCBI Taxonomy" id="2293832"/>
    <lineage>
        <taxon>Bacteria</taxon>
        <taxon>Pseudomonadati</taxon>
        <taxon>Pseudomonadota</taxon>
        <taxon>Gammaproteobacteria</taxon>
        <taxon>Pseudomonadales</taxon>
        <taxon>Pseudomonadaceae</taxon>
        <taxon>Pseudomonas</taxon>
    </lineage>
</organism>
<evidence type="ECO:0000256" key="1">
    <source>
        <dbReference type="SAM" id="Coils"/>
    </source>
</evidence>
<gene>
    <name evidence="4" type="ORF">DYL59_26625</name>
</gene>
<sequence>MVPANQRDANEPNTPDKRSERAKADSELAIEVHRALVENNDEPLHIPPDSTLGAWFSQFMLAVYSPAAQQFLEQGRFDHDDIHFHPASNSVTGRHLNQLKEIKLTGDKAQPAILGLIMAAATVIDSGQNRGMSSNDAYDSTLPLSTVLAFYDVDRNDPDALAALARDKGFAHVSSPQRVKSEKARGEQTLRTFQRLIGDIYDRNELGLRLQLILDRLDSEPSDQAFLQRWLDESVMSIKPGSSYAQAHHCAEDAVVSLAQFIHASGRPVPTTHEALRDLKLQLNNDADIFLADSLLAESYSRAVQQHPKPSAPVRIEVPAHSVMGAWLTLYRDHLEQPQVVQWMHDQGIDPATVVITAATGTLSAKVKGQTRVFTLDDDSGWHTLASPLIAAAKVIAPGPQQPLPRPLGNPAFAATEAEIGAFYGETPNPDASRLATLKAQGGFGFPPADEALKLTSRSLKSLARHEQLAAAHFEKLAKAAAEKARLTREKERYTQLLSSTGQALPVVRQEAKRWAEKLIFEQTGWTVNADEIFLNRFRGMPSETMSATGWEHLSQEPSSSLALPDALLKNFSEQDWLPGELDVNAGLYKVGRGHGQEGYGLHNQFPMAPSQLMKAAWKTDFQGQFTQQLDTFWNTHRDDYRACLKGEFVSQARQQLKAYNGASAQEKQKIPEEQRLTRDDYRHIMAAVAGNLPLDENQPLTLEHLKAEAPVERSGASVHALVINGAISSDIVRLSKLAGGRQILYIPGNKPAFLCFKSITDMDKWIADQGNAPEKRKKLASHFRLKDRQDDDGFWRDVGTFITGNYLAGKGVDTSLKNIGSGYWSNQEHVVIDDQNVKIQGDLFSTMANIAQERMASDADICIKSNSEVTRDTWLNDMTVAAGLLAKFAPVGEPLVVALAAGTGLAELALGAEKAADGDTSAERSQGVSHAIDGALNTLFSATSLSDGAIEDPFDIAIEPLSPTTHITRPPLKRDIALRTETFADGTRALSTETPLSEHAYTLPRANGFDVIDENHVYRYDPKTPGVMSDLQASDDLKELDEFEAYCPAPVGGRAKRGVSDTCFVRSLKPVKDPLQQELQALEHVRLYPSAKKLLKRDRLTVFERRLYKVSDDKLVSVPRTEPVNYKHAIRGSVVNDKQFGLYDGTANAFLNTETRVVKLGAISDSCNDSREVRGVVVASPVKGDASKYLVVEADIGEFYYVKLDELKKPDALFIKCVPTDFDKALAKGYRNALYRKQTPPGTSLDNRFIALPKLDTVYKQLEKAGYAKGDVDALKARCEGMNAEQKREIAYQLRQRGTTGVEDAALSPVDVRPLVKPAGFDSLTPAQQNGIYAQQALQSVQKDLQATGLGPGNVVRSAADRARAEAANTVVNWLRQTRNPRTLLSGKSVVKAGAGNCGEMAALSREIINTSGGRAYEWFAGDSHAFTVVGGPSNISSGSVRFDQPEWADAWVVDPWAGIACPAAQYTQKLGQTMRKWAADGWVIRTSTDDAMSPTNKQWLDALIAEPKKPYAHGYSTERTPQIKSEPRIVVPRPLPAPQTVEVSMGYSQTVEDTTSTLSTRYLSDCSALAVLTDLKDGVYQKRTLMHLTGSSLELGLLDQNVVQLLEKLNKSLDKGGKVIFVGGLDSHSTVGMGVVLGQEHSGRKPLLDILRKPGVDTVIAGSSGIDIKPDGTFTLMQDRGKGVFDAATIKDVFDFAT</sequence>
<evidence type="ECO:0000313" key="5">
    <source>
        <dbReference type="Proteomes" id="UP000297391"/>
    </source>
</evidence>
<protein>
    <recommendedName>
        <fullName evidence="3">Dermonecrotic toxin N-terminal domain-containing protein</fullName>
    </recommendedName>
</protein>
<feature type="compositionally biased region" description="Basic and acidic residues" evidence="2">
    <location>
        <begin position="8"/>
        <end position="24"/>
    </location>
</feature>
<evidence type="ECO:0000256" key="2">
    <source>
        <dbReference type="SAM" id="MobiDB-lite"/>
    </source>
</evidence>
<keyword evidence="5" id="KW-1185">Reference proteome</keyword>
<feature type="region of interest" description="Disordered" evidence="2">
    <location>
        <begin position="1"/>
        <end position="24"/>
    </location>
</feature>
<comment type="caution">
    <text evidence="4">The sequence shown here is derived from an EMBL/GenBank/DDBJ whole genome shotgun (WGS) entry which is preliminary data.</text>
</comment>
<reference evidence="4 5" key="1">
    <citation type="journal article" date="2019" name="Syst. Appl. Microbiol.">
        <title>New species of pathogenic Pseudomonas isolated from citrus in Tunisia: Proposal of Pseudomonas kairouanensis sp. nov. and Pseudomonas nabeulensis sp. nov.</title>
        <authorList>
            <person name="Oueslati M."/>
            <person name="Mulet M."/>
            <person name="Gomila M."/>
            <person name="Berge O."/>
            <person name="Hajlaoui M.R."/>
            <person name="Lalucat J."/>
            <person name="Sadfi-Zouaoui N."/>
            <person name="Garcia-Valdes E."/>
        </authorList>
    </citation>
    <scope>NUCLEOTIDE SEQUENCE [LARGE SCALE GENOMIC DNA]</scope>
    <source>
        <strain evidence="4 5">KC12</strain>
    </source>
</reference>
<accession>A0A4Z0AFK7</accession>
<dbReference type="Pfam" id="PF20178">
    <property type="entry name" value="ToxA_N"/>
    <property type="match status" value="1"/>
</dbReference>